<evidence type="ECO:0000259" key="2">
    <source>
        <dbReference type="SMART" id="SM00478"/>
    </source>
</evidence>
<gene>
    <name evidence="3" type="ORF">HRR80_000050</name>
</gene>
<feature type="compositionally biased region" description="Low complexity" evidence="1">
    <location>
        <begin position="52"/>
        <end position="61"/>
    </location>
</feature>
<dbReference type="PANTHER" id="PTHR47203">
    <property type="match status" value="1"/>
</dbReference>
<feature type="compositionally biased region" description="Low complexity" evidence="1">
    <location>
        <begin position="143"/>
        <end position="158"/>
    </location>
</feature>
<feature type="region of interest" description="Disordered" evidence="1">
    <location>
        <begin position="52"/>
        <end position="206"/>
    </location>
</feature>
<feature type="compositionally biased region" description="Polar residues" evidence="1">
    <location>
        <begin position="66"/>
        <end position="78"/>
    </location>
</feature>
<feature type="compositionally biased region" description="Low complexity" evidence="1">
    <location>
        <begin position="189"/>
        <end position="206"/>
    </location>
</feature>
<name>A0AAN6F110_EXODE</name>
<dbReference type="Pfam" id="PF00730">
    <property type="entry name" value="HhH-GPD"/>
    <property type="match status" value="1"/>
</dbReference>
<dbReference type="Gene3D" id="1.10.1670.10">
    <property type="entry name" value="Helix-hairpin-Helix base-excision DNA repair enzymes (C-terminal)"/>
    <property type="match status" value="1"/>
</dbReference>
<dbReference type="PANTHER" id="PTHR47203:SF1">
    <property type="entry name" value="HYPOTHETICAL BASE EXCISION DNA REPAIR PROTEIN (EUROFUNG)"/>
    <property type="match status" value="1"/>
</dbReference>
<dbReference type="InterPro" id="IPR011257">
    <property type="entry name" value="DNA_glycosylase"/>
</dbReference>
<dbReference type="GO" id="GO:0000702">
    <property type="term" value="F:oxidized base lesion DNA N-glycosylase activity"/>
    <property type="evidence" value="ECO:0007669"/>
    <property type="project" value="UniProtKB-ARBA"/>
</dbReference>
<dbReference type="InterPro" id="IPR023170">
    <property type="entry name" value="HhH_base_excis_C"/>
</dbReference>
<dbReference type="EMBL" id="JAJGCB010000001">
    <property type="protein sequence ID" value="KAJ8995272.1"/>
    <property type="molecule type" value="Genomic_DNA"/>
</dbReference>
<accession>A0AAN6F110</accession>
<feature type="domain" description="HhH-GPD" evidence="2">
    <location>
        <begin position="280"/>
        <end position="440"/>
    </location>
</feature>
<evidence type="ECO:0000256" key="1">
    <source>
        <dbReference type="SAM" id="MobiDB-lite"/>
    </source>
</evidence>
<dbReference type="AlphaFoldDB" id="A0AAN6F110"/>
<dbReference type="InterPro" id="IPR003265">
    <property type="entry name" value="HhH-GPD_domain"/>
</dbReference>
<organism evidence="3 4">
    <name type="scientific">Exophiala dermatitidis</name>
    <name type="common">Black yeast-like fungus</name>
    <name type="synonym">Wangiella dermatitidis</name>
    <dbReference type="NCBI Taxonomy" id="5970"/>
    <lineage>
        <taxon>Eukaryota</taxon>
        <taxon>Fungi</taxon>
        <taxon>Dikarya</taxon>
        <taxon>Ascomycota</taxon>
        <taxon>Pezizomycotina</taxon>
        <taxon>Eurotiomycetes</taxon>
        <taxon>Chaetothyriomycetidae</taxon>
        <taxon>Chaetothyriales</taxon>
        <taxon>Herpotrichiellaceae</taxon>
        <taxon>Exophiala</taxon>
    </lineage>
</organism>
<dbReference type="SUPFAM" id="SSF48150">
    <property type="entry name" value="DNA-glycosylase"/>
    <property type="match status" value="1"/>
</dbReference>
<dbReference type="Proteomes" id="UP001161757">
    <property type="component" value="Unassembled WGS sequence"/>
</dbReference>
<dbReference type="GO" id="GO:0006285">
    <property type="term" value="P:base-excision repair, AP site formation"/>
    <property type="evidence" value="ECO:0007669"/>
    <property type="project" value="UniProtKB-ARBA"/>
</dbReference>
<proteinExistence type="predicted"/>
<dbReference type="SMART" id="SM00478">
    <property type="entry name" value="ENDO3c"/>
    <property type="match status" value="1"/>
</dbReference>
<comment type="caution">
    <text evidence="3">The sequence shown here is derived from an EMBL/GenBank/DDBJ whole genome shotgun (WGS) entry which is preliminary data.</text>
</comment>
<protein>
    <recommendedName>
        <fullName evidence="2">HhH-GPD domain-containing protein</fullName>
    </recommendedName>
</protein>
<dbReference type="CDD" id="cd00056">
    <property type="entry name" value="ENDO3c"/>
    <property type="match status" value="1"/>
</dbReference>
<evidence type="ECO:0000313" key="4">
    <source>
        <dbReference type="Proteomes" id="UP001161757"/>
    </source>
</evidence>
<evidence type="ECO:0000313" key="3">
    <source>
        <dbReference type="EMBL" id="KAJ8995272.1"/>
    </source>
</evidence>
<dbReference type="Gene3D" id="1.10.340.30">
    <property type="entry name" value="Hypothetical protein, domain 2"/>
    <property type="match status" value="1"/>
</dbReference>
<sequence length="490" mass="53827">MFAKPHWQRAVPVPDSGIALQHYSLQWTNPRQNIPTFCPATAVQCIATMSRPTRTAPAMARRITRSSTGTTARRQQLQAVKEQPQPPSAGPMVKQEKEKIPSAPPPPRSSTPRKRAAAAADREAKSRKRIKTEEEENKLALATSTTGSRSTSRTNDSDVNVSPRPGRREINTRNPSPNDLDTKTKTKKTVTSSSATGSAAKEVSKQQLQTKKLKSYAQFANQSPFPDFPHPTPAECKLAHRILISLHGPRTRPKEVIASTTRAGCGDSPSVLDALVRTILSQNTSDVNSTRAKLNMDKVYGGSDKWEAIAAGGQAKLQEAIKSGGLSAVKSKVIISILNQVYEKYGVYSLDHLHSASSEDAMREMLSFQGVGPKTASCVLLFCLQRESFAVDTHVWRITGLLGWRPKSASRDETYAHLDSKIPDEDKYGLHILLVTHGKRCDECKAGGKNLGRCELRKAFRKAKVEGEAGDEEKIEEIEEIKKEQKEQSG</sequence>
<reference evidence="3" key="1">
    <citation type="submission" date="2023-01" db="EMBL/GenBank/DDBJ databases">
        <title>Exophiala dermititidis isolated from Cystic Fibrosis Patient.</title>
        <authorList>
            <person name="Kurbessoian T."/>
            <person name="Crocker A."/>
            <person name="Murante D."/>
            <person name="Hogan D.A."/>
            <person name="Stajich J.E."/>
        </authorList>
    </citation>
    <scope>NUCLEOTIDE SEQUENCE</scope>
    <source>
        <strain evidence="3">Ex8</strain>
    </source>
</reference>